<dbReference type="InterPro" id="IPR013783">
    <property type="entry name" value="Ig-like_fold"/>
</dbReference>
<dbReference type="PROSITE" id="PS51166">
    <property type="entry name" value="CBM20"/>
    <property type="match status" value="1"/>
</dbReference>
<evidence type="ECO:0000259" key="2">
    <source>
        <dbReference type="PROSITE" id="PS51166"/>
    </source>
</evidence>
<evidence type="ECO:0000256" key="1">
    <source>
        <dbReference type="SAM" id="MobiDB-lite"/>
    </source>
</evidence>
<organism evidence="3 4">
    <name type="scientific">Xanthoceras sorbifolium</name>
    <dbReference type="NCBI Taxonomy" id="99658"/>
    <lineage>
        <taxon>Eukaryota</taxon>
        <taxon>Viridiplantae</taxon>
        <taxon>Streptophyta</taxon>
        <taxon>Embryophyta</taxon>
        <taxon>Tracheophyta</taxon>
        <taxon>Spermatophyta</taxon>
        <taxon>Magnoliopsida</taxon>
        <taxon>eudicotyledons</taxon>
        <taxon>Gunneridae</taxon>
        <taxon>Pentapetalae</taxon>
        <taxon>rosids</taxon>
        <taxon>malvids</taxon>
        <taxon>Sapindales</taxon>
        <taxon>Sapindaceae</taxon>
        <taxon>Xanthoceroideae</taxon>
        <taxon>Xanthoceras</taxon>
    </lineage>
</organism>
<dbReference type="InterPro" id="IPR013784">
    <property type="entry name" value="Carb-bd-like_fold"/>
</dbReference>
<comment type="caution">
    <text evidence="3">The sequence shown here is derived from an EMBL/GenBank/DDBJ whole genome shotgun (WGS) entry which is preliminary data.</text>
</comment>
<dbReference type="PANTHER" id="PTHR15048">
    <property type="entry name" value="STARCH-BINDING DOMAIN-CONTAINING PROTEIN 1"/>
    <property type="match status" value="1"/>
</dbReference>
<feature type="domain" description="CBM20" evidence="2">
    <location>
        <begin position="82"/>
        <end position="184"/>
    </location>
</feature>
<dbReference type="SMART" id="SM01065">
    <property type="entry name" value="CBM_2"/>
    <property type="match status" value="1"/>
</dbReference>
<evidence type="ECO:0000313" key="4">
    <source>
        <dbReference type="Proteomes" id="UP000827721"/>
    </source>
</evidence>
<dbReference type="PANTHER" id="PTHR15048:SF0">
    <property type="entry name" value="STARCH-BINDING DOMAIN-CONTAINING PROTEIN 1"/>
    <property type="match status" value="1"/>
</dbReference>
<gene>
    <name evidence="3" type="ORF">JRO89_XS12G0062500</name>
</gene>
<dbReference type="Proteomes" id="UP000827721">
    <property type="component" value="Unassembled WGS sequence"/>
</dbReference>
<feature type="region of interest" description="Disordered" evidence="1">
    <location>
        <begin position="336"/>
        <end position="359"/>
    </location>
</feature>
<dbReference type="InterPro" id="IPR002044">
    <property type="entry name" value="CBM20"/>
</dbReference>
<evidence type="ECO:0000313" key="3">
    <source>
        <dbReference type="EMBL" id="KAH7553825.1"/>
    </source>
</evidence>
<keyword evidence="4" id="KW-1185">Reference proteome</keyword>
<dbReference type="CDD" id="cd05467">
    <property type="entry name" value="CBM20"/>
    <property type="match status" value="1"/>
</dbReference>
<sequence length="403" mass="44968">MKTLTSSASPKTFLHKCRDGNFLSSREISLHRPQINFLSSKKLVNVRFLQLISVQHKAVHPVSSLSSDAQAQLETAAPIQETYQSKTVHVRFQLQKECMFGDQFLVVGDDPMFGLWDPTSAIPLNWSDGHVWTVDLDIPVGKSIQFKFILKESTGNILWQPGPDRIFQTWETENTIAICEDWENAEYQKICEEEPFTNDNEEPTVNSGVLVAEMAENPIAIVAENNSYPVEDPVVNTSNKILGVNQISQPMESVDNKNTMIEKDILGSNGRAAVVKNLASTDLEENLITHEGGAVLVPGLTPIPTMQTEEEIQDENIAIDAPIGINEAKNHDLPELDEKQESESGPTSINGEKQEFDDELKQTPRLAKVAQHDAMPSESKILQNDIQWGRRTLQMILNNLGLM</sequence>
<dbReference type="Gene3D" id="2.60.40.10">
    <property type="entry name" value="Immunoglobulins"/>
    <property type="match status" value="1"/>
</dbReference>
<accession>A0ABQ8HBH1</accession>
<dbReference type="Pfam" id="PF00686">
    <property type="entry name" value="CBM_20"/>
    <property type="match status" value="1"/>
</dbReference>
<reference evidence="3 4" key="1">
    <citation type="submission" date="2021-02" db="EMBL/GenBank/DDBJ databases">
        <title>Plant Genome Project.</title>
        <authorList>
            <person name="Zhang R.-G."/>
        </authorList>
    </citation>
    <scope>NUCLEOTIDE SEQUENCE [LARGE SCALE GENOMIC DNA]</scope>
    <source>
        <tissue evidence="3">Leaves</tissue>
    </source>
</reference>
<dbReference type="SUPFAM" id="SSF49452">
    <property type="entry name" value="Starch-binding domain-like"/>
    <property type="match status" value="1"/>
</dbReference>
<dbReference type="EMBL" id="JAFEMO010000012">
    <property type="protein sequence ID" value="KAH7553825.1"/>
    <property type="molecule type" value="Genomic_DNA"/>
</dbReference>
<proteinExistence type="predicted"/>
<protein>
    <recommendedName>
        <fullName evidence="2">CBM20 domain-containing protein</fullName>
    </recommendedName>
</protein>
<name>A0ABQ8HBH1_9ROSI</name>